<sequence length="437" mass="49608">MASCSSSSSSSNKNPPPIPKFSGENFEIWSVKMKTFLKSQDLWQIVKIGYIQPFSISRLTYAEEYQLRENQKKDAKALSYLQQGVSDDVFPRIIGVTKAKQAWEVLHVEFNHENITSGEEEEEDDKKAMQRNDAIAPYAYGYPMPTTNTNPYNQGYYSVAPSYGYGPRYPMAYHPHHHHKAYKKPAFPNSSQYRRAGGGLITKFAGNKMKQVLNTIETNLGGPKNINQPMATMCLPNSGAIIGPNFVSQYPLDLKITRKIFTVSEGNFSVTDMKGNSLFSVQGKFWTLHDRRTLLDSYGNPLVNFHQKTISLHDRWVAYRGESTRSQDKLFMAKRGSLVRLKKTLKVFLATSRKGDSCDFKIKGSWFDKSFIIYTGKTNIVVAEMHDKPSVQSLVLDKDTFILTVHPNIDYAFIVSLLVMFDGILQEYKDDGLVNIF</sequence>
<keyword evidence="2" id="KW-1185">Reference proteome</keyword>
<proteinExistence type="predicted"/>
<dbReference type="Proteomes" id="UP001060085">
    <property type="component" value="Linkage Group LG02"/>
</dbReference>
<evidence type="ECO:0000313" key="1">
    <source>
        <dbReference type="EMBL" id="KAI5679238.1"/>
    </source>
</evidence>
<comment type="caution">
    <text evidence="1">The sequence shown here is derived from an EMBL/GenBank/DDBJ whole genome shotgun (WGS) entry which is preliminary data.</text>
</comment>
<evidence type="ECO:0000313" key="2">
    <source>
        <dbReference type="Proteomes" id="UP001060085"/>
    </source>
</evidence>
<gene>
    <name evidence="1" type="ORF">M9H77_10188</name>
</gene>
<dbReference type="EMBL" id="CM044702">
    <property type="protein sequence ID" value="KAI5679238.1"/>
    <property type="molecule type" value="Genomic_DNA"/>
</dbReference>
<protein>
    <submittedName>
        <fullName evidence="1">Uncharacterized protein</fullName>
    </submittedName>
</protein>
<reference evidence="2" key="1">
    <citation type="journal article" date="2023" name="Nat. Plants">
        <title>Single-cell RNA sequencing provides a high-resolution roadmap for understanding the multicellular compartmentation of specialized metabolism.</title>
        <authorList>
            <person name="Sun S."/>
            <person name="Shen X."/>
            <person name="Li Y."/>
            <person name="Li Y."/>
            <person name="Wang S."/>
            <person name="Li R."/>
            <person name="Zhang H."/>
            <person name="Shen G."/>
            <person name="Guo B."/>
            <person name="Wei J."/>
            <person name="Xu J."/>
            <person name="St-Pierre B."/>
            <person name="Chen S."/>
            <person name="Sun C."/>
        </authorList>
    </citation>
    <scope>NUCLEOTIDE SEQUENCE [LARGE SCALE GENOMIC DNA]</scope>
</reference>
<organism evidence="1 2">
    <name type="scientific">Catharanthus roseus</name>
    <name type="common">Madagascar periwinkle</name>
    <name type="synonym">Vinca rosea</name>
    <dbReference type="NCBI Taxonomy" id="4058"/>
    <lineage>
        <taxon>Eukaryota</taxon>
        <taxon>Viridiplantae</taxon>
        <taxon>Streptophyta</taxon>
        <taxon>Embryophyta</taxon>
        <taxon>Tracheophyta</taxon>
        <taxon>Spermatophyta</taxon>
        <taxon>Magnoliopsida</taxon>
        <taxon>eudicotyledons</taxon>
        <taxon>Gunneridae</taxon>
        <taxon>Pentapetalae</taxon>
        <taxon>asterids</taxon>
        <taxon>lamiids</taxon>
        <taxon>Gentianales</taxon>
        <taxon>Apocynaceae</taxon>
        <taxon>Rauvolfioideae</taxon>
        <taxon>Vinceae</taxon>
        <taxon>Catharanthinae</taxon>
        <taxon>Catharanthus</taxon>
    </lineage>
</organism>
<name>A0ACC0C2M3_CATRO</name>
<accession>A0ACC0C2M3</accession>